<comment type="caution">
    <text evidence="5">The sequence shown here is derived from an EMBL/GenBank/DDBJ whole genome shotgun (WGS) entry which is preliminary data.</text>
</comment>
<keyword evidence="2" id="KW-0408">Iron</keyword>
<evidence type="ECO:0000313" key="5">
    <source>
        <dbReference type="EMBL" id="PHK93357.1"/>
    </source>
</evidence>
<dbReference type="OrthoDB" id="9785699at2"/>
<dbReference type="InterPro" id="IPR006638">
    <property type="entry name" value="Elp3/MiaA/NifB-like_rSAM"/>
</dbReference>
<feature type="domain" description="Elp3/MiaA/NifB-like radical SAM core" evidence="4">
    <location>
        <begin position="79"/>
        <end position="306"/>
    </location>
</feature>
<dbReference type="PANTHER" id="PTHR43432">
    <property type="entry name" value="SLR0285 PROTEIN"/>
    <property type="match status" value="1"/>
</dbReference>
<keyword evidence="3" id="KW-0411">Iron-sulfur</keyword>
<dbReference type="InterPro" id="IPR040086">
    <property type="entry name" value="MJ0683-like"/>
</dbReference>
<dbReference type="GO" id="GO:0003824">
    <property type="term" value="F:catalytic activity"/>
    <property type="evidence" value="ECO:0007669"/>
    <property type="project" value="InterPro"/>
</dbReference>
<dbReference type="PANTHER" id="PTHR43432:SF3">
    <property type="entry name" value="SLR0285 PROTEIN"/>
    <property type="match status" value="1"/>
</dbReference>
<evidence type="ECO:0000313" key="6">
    <source>
        <dbReference type="Proteomes" id="UP000223527"/>
    </source>
</evidence>
<dbReference type="CDD" id="cd01335">
    <property type="entry name" value="Radical_SAM"/>
    <property type="match status" value="1"/>
</dbReference>
<dbReference type="RefSeq" id="WP_099097100.1">
    <property type="nucleotide sequence ID" value="NZ_PDNU01000050.1"/>
</dbReference>
<dbReference type="Pfam" id="PF04055">
    <property type="entry name" value="Radical_SAM"/>
    <property type="match status" value="1"/>
</dbReference>
<reference evidence="5 6" key="1">
    <citation type="submission" date="2017-10" db="EMBL/GenBank/DDBJ databases">
        <authorList>
            <person name="Banno H."/>
            <person name="Chua N.-H."/>
        </authorList>
    </citation>
    <scope>NUCLEOTIDE SEQUENCE [LARGE SCALE GENOMIC DNA]</scope>
    <source>
        <strain evidence="5 6">YW11</strain>
    </source>
</reference>
<dbReference type="InterPro" id="IPR058240">
    <property type="entry name" value="rSAM_sf"/>
</dbReference>
<accession>A0A2C7A9R8</accession>
<organism evidence="5 6">
    <name type="scientific">Teichococcus rhizosphaerae</name>
    <dbReference type="NCBI Taxonomy" id="1335062"/>
    <lineage>
        <taxon>Bacteria</taxon>
        <taxon>Pseudomonadati</taxon>
        <taxon>Pseudomonadota</taxon>
        <taxon>Alphaproteobacteria</taxon>
        <taxon>Acetobacterales</taxon>
        <taxon>Roseomonadaceae</taxon>
        <taxon>Roseomonas</taxon>
    </lineage>
</organism>
<evidence type="ECO:0000259" key="4">
    <source>
        <dbReference type="SMART" id="SM00729"/>
    </source>
</evidence>
<sequence length="396" mass="42882">MPEGSIRPAASALLEGVRKGRGATSNPPARFDRLATEAFDDGWETLEDSFAALPPLPTTLTRDSSRTVIAWNNSPDVGFDRAVNPYRGCEHGCVYCYARPSHAYLGLSPGLDFETRLLFKPDVAALLEKELRRPGYVPRPIALGSNTDPYQPVERQLRLTRAVLEVLERFGHPLTIVTKSAGVLRDIDILKRLAERRLVRVCLSVTTLDAGLARILEPRAATPERRLAALAALGEAGIPTAVLAAPMIPAVNDMELERILERASSLGASRAGYVLLRLPLEIAGLFEDWLRAHMPDRAERVLSLVRQTRGGRAYDADFAQRMSGTGPYAEMLARRFRVAARRLGLDRAGPAGAGEAGAAGMEQAGMGQAGMGQGGLDCTRFAVPPRPGEGRQLALF</sequence>
<protein>
    <submittedName>
        <fullName evidence="5">Radical SAM protein</fullName>
    </submittedName>
</protein>
<keyword evidence="6" id="KW-1185">Reference proteome</keyword>
<dbReference type="SUPFAM" id="SSF102114">
    <property type="entry name" value="Radical SAM enzymes"/>
    <property type="match status" value="1"/>
</dbReference>
<proteinExistence type="predicted"/>
<evidence type="ECO:0000256" key="2">
    <source>
        <dbReference type="ARBA" id="ARBA00023004"/>
    </source>
</evidence>
<dbReference type="SFLD" id="SFLDS00029">
    <property type="entry name" value="Radical_SAM"/>
    <property type="match status" value="1"/>
</dbReference>
<dbReference type="SMART" id="SM00729">
    <property type="entry name" value="Elp3"/>
    <property type="match status" value="1"/>
</dbReference>
<evidence type="ECO:0000256" key="1">
    <source>
        <dbReference type="ARBA" id="ARBA00022723"/>
    </source>
</evidence>
<keyword evidence="1" id="KW-0479">Metal-binding</keyword>
<dbReference type="AlphaFoldDB" id="A0A2C7A9R8"/>
<dbReference type="EMBL" id="PDNU01000050">
    <property type="protein sequence ID" value="PHK93357.1"/>
    <property type="molecule type" value="Genomic_DNA"/>
</dbReference>
<dbReference type="GO" id="GO:0046872">
    <property type="term" value="F:metal ion binding"/>
    <property type="evidence" value="ECO:0007669"/>
    <property type="project" value="UniProtKB-KW"/>
</dbReference>
<gene>
    <name evidence="5" type="ORF">CR162_19035</name>
</gene>
<dbReference type="InterPro" id="IPR007197">
    <property type="entry name" value="rSAM"/>
</dbReference>
<name>A0A2C7A9R8_9PROT</name>
<dbReference type="SFLD" id="SFLDG01084">
    <property type="entry name" value="Uncharacterised_Radical_SAM_Su"/>
    <property type="match status" value="1"/>
</dbReference>
<evidence type="ECO:0000256" key="3">
    <source>
        <dbReference type="ARBA" id="ARBA00023014"/>
    </source>
</evidence>
<dbReference type="Gene3D" id="3.80.30.30">
    <property type="match status" value="1"/>
</dbReference>
<dbReference type="Proteomes" id="UP000223527">
    <property type="component" value="Unassembled WGS sequence"/>
</dbReference>
<dbReference type="GO" id="GO:0051536">
    <property type="term" value="F:iron-sulfur cluster binding"/>
    <property type="evidence" value="ECO:0007669"/>
    <property type="project" value="UniProtKB-KW"/>
</dbReference>
<dbReference type="NCBIfam" id="NF033668">
    <property type="entry name" value="rSAM_PA0069"/>
    <property type="match status" value="1"/>
</dbReference>